<comment type="caution">
    <text evidence="1">The sequence shown here is derived from an EMBL/GenBank/DDBJ whole genome shotgun (WGS) entry which is preliminary data.</text>
</comment>
<dbReference type="RefSeq" id="WP_267654471.1">
    <property type="nucleotide sequence ID" value="NZ_JAOVZR010000001.1"/>
</dbReference>
<protein>
    <submittedName>
        <fullName evidence="1">Uncharacterized protein</fullName>
    </submittedName>
</protein>
<reference evidence="1" key="1">
    <citation type="submission" date="2022-10" db="EMBL/GenBank/DDBJ databases">
        <title>Hoeflea sp. G2-23, isolated from marine algae.</title>
        <authorList>
            <person name="Kristyanto S."/>
            <person name="Kim J.M."/>
            <person name="Jeon C.O."/>
        </authorList>
    </citation>
    <scope>NUCLEOTIDE SEQUENCE</scope>
    <source>
        <strain evidence="1">G2-23</strain>
    </source>
</reference>
<dbReference type="SUPFAM" id="SSF53474">
    <property type="entry name" value="alpha/beta-Hydrolases"/>
    <property type="match status" value="1"/>
</dbReference>
<dbReference type="Gene3D" id="3.40.50.1820">
    <property type="entry name" value="alpha/beta hydrolase"/>
    <property type="match status" value="1"/>
</dbReference>
<name>A0ABT3ZAX0_9HYPH</name>
<sequence>MLRQMLPFLIRSIMQNVDSYFDRYISKTKSTYDVAALSNPFIRSRMAEMLAERTAAGMSGMVEENVLNAQGWDFDVADITVPVDIYHGVLDNVAPLAGAALMVERLPNGSLTELPEHGHYHHLTGWPWLLARTAGCDVNVGAETYVIPEVADGPQLGILESTATS</sequence>
<gene>
    <name evidence="1" type="ORF">OEG84_14845</name>
</gene>
<dbReference type="Proteomes" id="UP001073227">
    <property type="component" value="Unassembled WGS sequence"/>
</dbReference>
<evidence type="ECO:0000313" key="1">
    <source>
        <dbReference type="EMBL" id="MCY0148946.1"/>
    </source>
</evidence>
<keyword evidence="2" id="KW-1185">Reference proteome</keyword>
<dbReference type="InterPro" id="IPR029058">
    <property type="entry name" value="AB_hydrolase_fold"/>
</dbReference>
<proteinExistence type="predicted"/>
<organism evidence="1 2">
    <name type="scientific">Hoeflea algicola</name>
    <dbReference type="NCBI Taxonomy" id="2983763"/>
    <lineage>
        <taxon>Bacteria</taxon>
        <taxon>Pseudomonadati</taxon>
        <taxon>Pseudomonadota</taxon>
        <taxon>Alphaproteobacteria</taxon>
        <taxon>Hyphomicrobiales</taxon>
        <taxon>Rhizobiaceae</taxon>
        <taxon>Hoeflea</taxon>
    </lineage>
</organism>
<evidence type="ECO:0000313" key="2">
    <source>
        <dbReference type="Proteomes" id="UP001073227"/>
    </source>
</evidence>
<accession>A0ABT3ZAX0</accession>
<dbReference type="EMBL" id="JAOVZR010000001">
    <property type="protein sequence ID" value="MCY0148946.1"/>
    <property type="molecule type" value="Genomic_DNA"/>
</dbReference>